<accession>A0ACC0UXV1</accession>
<evidence type="ECO:0000313" key="2">
    <source>
        <dbReference type="Proteomes" id="UP001163324"/>
    </source>
</evidence>
<proteinExistence type="predicted"/>
<dbReference type="EMBL" id="CM047944">
    <property type="protein sequence ID" value="KAI9898941.1"/>
    <property type="molecule type" value="Genomic_DNA"/>
</dbReference>
<name>A0ACC0UXV1_9HYPO</name>
<keyword evidence="2" id="KW-1185">Reference proteome</keyword>
<comment type="caution">
    <text evidence="1">The sequence shown here is derived from an EMBL/GenBank/DDBJ whole genome shotgun (WGS) entry which is preliminary data.</text>
</comment>
<gene>
    <name evidence="1" type="ORF">N3K66_005402</name>
</gene>
<sequence length="739" mass="82999">MSVLAAAKGFTERPQALVYRGDAACPGCPEAVAHLLETSPYHFNVAFCGPAEALDITPETLAQVSVYAYPGGPDLDDSWNDIEKHAKAIQDYVRNGGRYMGFCLGAYLAGHSPGLGLLPEEIDVDSECEQDRAQVSNADDTVIQVDWRFGNGTVQAGRWLYFQEGAVMQGFKEDDPRVVAKYSANGDVAASVTSYGRGYVGLSGPHPEANRDWYDDAGVENPEGIKFDIGYDFVEAVMKGSSRDTMAKGAKQGERQRTFSHKVRTGCVTCKKRRKKCDEEKPTCRRCRDGGYVCDGYASIGEPNKGNSSLPLLASKDWRYISPLQRLLLPGDAPEVYYYSHFFTNTVHTLAISQCLDSKFWHRAFEGPSQDVLCVRHAVIALGVTHWSFIAPGSQAPHLEKFAVGQYNHAISELMKCTRVAHTASDHLHTVLTCCFLFLLIETLRGNYSEAFCHLDSGSNIIIDTQTSGQSPDPVVAELAAMFHAISSQVSLFSDGRIFPDLTGSMAPMKKYKEPAATFRDLDEAEDVMNCFDDHLTHICWDLPQDWEDDDSEVNKQWNLLTKQIEAWKPHFKGILKNFPGDRPNSQQRKRVVNLKVQHKIWELLIDQDPCTDDDIEQRSDDRERQKLSAEECNSLLDEMECLWGNTAQPQFGLKVDLITANFQLYAYCPDITVRRRIISILRSRRRREIAFDSQQLADFLERDLERRQAGLQKLMWPDVGPSPNDDTMLVYRPRNAAN</sequence>
<evidence type="ECO:0000313" key="1">
    <source>
        <dbReference type="EMBL" id="KAI9898941.1"/>
    </source>
</evidence>
<organism evidence="1 2">
    <name type="scientific">Trichothecium roseum</name>
    <dbReference type="NCBI Taxonomy" id="47278"/>
    <lineage>
        <taxon>Eukaryota</taxon>
        <taxon>Fungi</taxon>
        <taxon>Dikarya</taxon>
        <taxon>Ascomycota</taxon>
        <taxon>Pezizomycotina</taxon>
        <taxon>Sordariomycetes</taxon>
        <taxon>Hypocreomycetidae</taxon>
        <taxon>Hypocreales</taxon>
        <taxon>Hypocreales incertae sedis</taxon>
        <taxon>Trichothecium</taxon>
    </lineage>
</organism>
<dbReference type="Proteomes" id="UP001163324">
    <property type="component" value="Chromosome 5"/>
</dbReference>
<protein>
    <submittedName>
        <fullName evidence="1">Uncharacterized protein</fullName>
    </submittedName>
</protein>
<reference evidence="1" key="1">
    <citation type="submission" date="2022-10" db="EMBL/GenBank/DDBJ databases">
        <title>Complete Genome of Trichothecium roseum strain YXFP-22015, a Plant Pathogen Isolated from Citrus.</title>
        <authorList>
            <person name="Wang Y."/>
            <person name="Zhu L."/>
        </authorList>
    </citation>
    <scope>NUCLEOTIDE SEQUENCE</scope>
    <source>
        <strain evidence="1">YXFP-22015</strain>
    </source>
</reference>